<dbReference type="InterPro" id="IPR017970">
    <property type="entry name" value="Homeobox_CS"/>
</dbReference>
<evidence type="ECO:0000256" key="9">
    <source>
        <dbReference type="ARBA" id="ARBA00040128"/>
    </source>
</evidence>
<accession>A0A8D0B3X0</accession>
<keyword evidence="7 10" id="KW-0539">Nucleus</keyword>
<evidence type="ECO:0000256" key="6">
    <source>
        <dbReference type="ARBA" id="ARBA00023163"/>
    </source>
</evidence>
<keyword evidence="15" id="KW-1185">Reference proteome</keyword>
<evidence type="ECO:0000313" key="15">
    <source>
        <dbReference type="Proteomes" id="UP000694421"/>
    </source>
</evidence>
<dbReference type="GO" id="GO:0005634">
    <property type="term" value="C:nucleus"/>
    <property type="evidence" value="ECO:0007669"/>
    <property type="project" value="UniProtKB-SubCell"/>
</dbReference>
<dbReference type="Ensembl" id="ENSSMRT00000003542.1">
    <property type="protein sequence ID" value="ENSSMRP00000002963.1"/>
    <property type="gene ID" value="ENSSMRG00000002520.1"/>
</dbReference>
<evidence type="ECO:0000256" key="5">
    <source>
        <dbReference type="ARBA" id="ARBA00023155"/>
    </source>
</evidence>
<comment type="similarity">
    <text evidence="8">Belongs to the Antp homeobox family. Labial subfamily.</text>
</comment>
<evidence type="ECO:0000256" key="10">
    <source>
        <dbReference type="PROSITE-ProRule" id="PRU00108"/>
    </source>
</evidence>
<evidence type="ECO:0000256" key="3">
    <source>
        <dbReference type="ARBA" id="ARBA00023015"/>
    </source>
</evidence>
<dbReference type="GeneTree" id="ENSGT00940000159503"/>
<keyword evidence="4 10" id="KW-0238">DNA-binding</keyword>
<feature type="compositionally biased region" description="Low complexity" evidence="12">
    <location>
        <begin position="1"/>
        <end position="10"/>
    </location>
</feature>
<keyword evidence="3" id="KW-0805">Transcription regulation</keyword>
<dbReference type="Proteomes" id="UP000694421">
    <property type="component" value="Unplaced"/>
</dbReference>
<dbReference type="InterPro" id="IPR001356">
    <property type="entry name" value="HD"/>
</dbReference>
<dbReference type="AlphaFoldDB" id="A0A8D0B3X0"/>
<dbReference type="Gene3D" id="1.10.10.60">
    <property type="entry name" value="Homeodomain-like"/>
    <property type="match status" value="1"/>
</dbReference>
<evidence type="ECO:0000256" key="2">
    <source>
        <dbReference type="ARBA" id="ARBA00022473"/>
    </source>
</evidence>
<feature type="region of interest" description="Disordered" evidence="12">
    <location>
        <begin position="1"/>
        <end position="86"/>
    </location>
</feature>
<feature type="region of interest" description="Disordered" evidence="12">
    <location>
        <begin position="118"/>
        <end position="138"/>
    </location>
</feature>
<feature type="compositionally biased region" description="Low complexity" evidence="12">
    <location>
        <begin position="119"/>
        <end position="138"/>
    </location>
</feature>
<dbReference type="PRINTS" id="PR00024">
    <property type="entry name" value="HOMEOBOX"/>
</dbReference>
<evidence type="ECO:0000256" key="11">
    <source>
        <dbReference type="RuleBase" id="RU000682"/>
    </source>
</evidence>
<keyword evidence="6" id="KW-0804">Transcription</keyword>
<evidence type="ECO:0000256" key="1">
    <source>
        <dbReference type="ARBA" id="ARBA00004123"/>
    </source>
</evidence>
<dbReference type="SUPFAM" id="SSF46689">
    <property type="entry name" value="Homeodomain-like"/>
    <property type="match status" value="1"/>
</dbReference>
<feature type="domain" description="Homeobox" evidence="13">
    <location>
        <begin position="225"/>
        <end position="279"/>
    </location>
</feature>
<evidence type="ECO:0000256" key="7">
    <source>
        <dbReference type="ARBA" id="ARBA00023242"/>
    </source>
</evidence>
<dbReference type="PANTHER" id="PTHR45946">
    <property type="entry name" value="HOMEOBOX PROTEIN ROUGH-RELATED"/>
    <property type="match status" value="1"/>
</dbReference>
<evidence type="ECO:0000256" key="12">
    <source>
        <dbReference type="SAM" id="MobiDB-lite"/>
    </source>
</evidence>
<dbReference type="OMA" id="METFEWM"/>
<name>A0A8D0B3X0_SALMN</name>
<dbReference type="CDD" id="cd00086">
    <property type="entry name" value="homeodomain"/>
    <property type="match status" value="1"/>
</dbReference>
<feature type="region of interest" description="Disordered" evidence="12">
    <location>
        <begin position="285"/>
        <end position="323"/>
    </location>
</feature>
<dbReference type="GO" id="GO:0000978">
    <property type="term" value="F:RNA polymerase II cis-regulatory region sequence-specific DNA binding"/>
    <property type="evidence" value="ECO:0007669"/>
    <property type="project" value="TreeGrafter"/>
</dbReference>
<keyword evidence="5 10" id="KW-0371">Homeobox</keyword>
<feature type="DNA-binding region" description="Homeobox" evidence="10">
    <location>
        <begin position="227"/>
        <end position="280"/>
    </location>
</feature>
<proteinExistence type="inferred from homology"/>
<dbReference type="PROSITE" id="PS00027">
    <property type="entry name" value="HOMEOBOX_1"/>
    <property type="match status" value="1"/>
</dbReference>
<organism evidence="14 15">
    <name type="scientific">Salvator merianae</name>
    <name type="common">Argentine black and white tegu</name>
    <name type="synonym">Tupinambis merianae</name>
    <dbReference type="NCBI Taxonomy" id="96440"/>
    <lineage>
        <taxon>Eukaryota</taxon>
        <taxon>Metazoa</taxon>
        <taxon>Chordata</taxon>
        <taxon>Craniata</taxon>
        <taxon>Vertebrata</taxon>
        <taxon>Euteleostomi</taxon>
        <taxon>Lepidosauria</taxon>
        <taxon>Squamata</taxon>
        <taxon>Bifurcata</taxon>
        <taxon>Unidentata</taxon>
        <taxon>Episquamata</taxon>
        <taxon>Laterata</taxon>
        <taxon>Teiioidea</taxon>
        <taxon>Teiidae</taxon>
        <taxon>Salvator</taxon>
    </lineage>
</organism>
<evidence type="ECO:0000256" key="8">
    <source>
        <dbReference type="ARBA" id="ARBA00029448"/>
    </source>
</evidence>
<dbReference type="PANTHER" id="PTHR45946:SF1">
    <property type="entry name" value="HOMEOBOX PROTEIN HOX-D1"/>
    <property type="match status" value="1"/>
</dbReference>
<dbReference type="Pfam" id="PF00046">
    <property type="entry name" value="Homeodomain"/>
    <property type="match status" value="1"/>
</dbReference>
<dbReference type="InterPro" id="IPR020479">
    <property type="entry name" value="HD_metazoa"/>
</dbReference>
<reference evidence="14" key="2">
    <citation type="submission" date="2025-09" db="UniProtKB">
        <authorList>
            <consortium name="Ensembl"/>
        </authorList>
    </citation>
    <scope>IDENTIFICATION</scope>
</reference>
<reference evidence="14" key="1">
    <citation type="submission" date="2025-08" db="UniProtKB">
        <authorList>
            <consortium name="Ensembl"/>
        </authorList>
    </citation>
    <scope>IDENTIFICATION</scope>
</reference>
<evidence type="ECO:0000313" key="14">
    <source>
        <dbReference type="Ensembl" id="ENSSMRP00000002963.1"/>
    </source>
</evidence>
<dbReference type="SMART" id="SM00389">
    <property type="entry name" value="HOX"/>
    <property type="match status" value="1"/>
</dbReference>
<evidence type="ECO:0000259" key="13">
    <source>
        <dbReference type="PROSITE" id="PS50071"/>
    </source>
</evidence>
<dbReference type="PROSITE" id="PS50071">
    <property type="entry name" value="HOMEOBOX_2"/>
    <property type="match status" value="1"/>
</dbReference>
<dbReference type="InterPro" id="IPR046327">
    <property type="entry name" value="HXA1/B1/D1"/>
</dbReference>
<sequence length="323" mass="35398">MNEPSLLGLARGAGGSGQFAGTLSGGQQRREKQGSPSCSADRNYQMGRDLPRGSPTHRQRPHPAPQPHFPRLFRSPHDHFRGPSPPVCRSGAPFSASSCRLSYPGPYLTSYGDIRFPESSSSSSASLSSSSSSSSSTSSCSSYATCYPGHPFGARVTDHQLSGSQADLLLVQSDSLGGSLVAQGEGKGHPPEIYATTETFEWMKVKRNPPRRAVKSHDITATSCRTNFTTKQLTELEKEFHFNKYLSRARRVEIASVLHLNEAQVKIWFQNRRMKQKKREREGLLWKIAATSRGQGSSSSDKSDLASPPPSPRRRNRDISPPL</sequence>
<keyword evidence="2" id="KW-0217">Developmental protein</keyword>
<evidence type="ECO:0000256" key="4">
    <source>
        <dbReference type="ARBA" id="ARBA00023125"/>
    </source>
</evidence>
<protein>
    <recommendedName>
        <fullName evidence="9">Homeobox protein Hox-D1</fullName>
    </recommendedName>
</protein>
<dbReference type="FunFam" id="1.10.10.60:FF:000113">
    <property type="entry name" value="homeobox protein Hox-B1"/>
    <property type="match status" value="1"/>
</dbReference>
<comment type="subcellular location">
    <subcellularLocation>
        <location evidence="1 10 11">Nucleus</location>
    </subcellularLocation>
</comment>
<dbReference type="InterPro" id="IPR009057">
    <property type="entry name" value="Homeodomain-like_sf"/>
</dbReference>
<dbReference type="GO" id="GO:0000981">
    <property type="term" value="F:DNA-binding transcription factor activity, RNA polymerase II-specific"/>
    <property type="evidence" value="ECO:0007669"/>
    <property type="project" value="InterPro"/>
</dbReference>